<organism evidence="1 2">
    <name type="scientific">Naganishia adeliensis</name>
    <dbReference type="NCBI Taxonomy" id="92952"/>
    <lineage>
        <taxon>Eukaryota</taxon>
        <taxon>Fungi</taxon>
        <taxon>Dikarya</taxon>
        <taxon>Basidiomycota</taxon>
        <taxon>Agaricomycotina</taxon>
        <taxon>Tremellomycetes</taxon>
        <taxon>Filobasidiales</taxon>
        <taxon>Filobasidiaceae</taxon>
        <taxon>Naganishia</taxon>
    </lineage>
</organism>
<keyword evidence="2" id="KW-1185">Reference proteome</keyword>
<dbReference type="EMBL" id="JASBWS010000023">
    <property type="protein sequence ID" value="KAJ9110548.1"/>
    <property type="molecule type" value="Genomic_DNA"/>
</dbReference>
<sequence>MDKPDPPPSKVPSWLSKGLKDRRTWKTWVRCMACLFAGLVLLVCQPSLETAGQAAFFSAILSIMLPPYMAFSVFFFAILTLVVGMCLGWAWGVAGMAAALQARSVTLLASQYTRAQSRISPSGASPDSQFQTFVFQGAFLDPRSTVVFGIFFFFGAYAMGTIRALAPKLTLLSIFGTIVMFLLPTGFYVAIALACIVLIFPQTLNHSVTDQYLEHVLKPGNNLLALQEELLQTSPHDTDKWSKLFAQAKELRETFSRGMVELVGSSGMLSLEISYGRIGAKDLKALIEKSKMLCGRLLGIGSFQTLVQQANVPDTRATSEEQLLQTDTGEGSTLNGAPAADRAEKIRNLVGETERTGSRAIEHLLPILHDSSSRLRTSCLTSMQDGIDWLEWTNRHRWYRGKAAYPSGETAQQGLDKRRANLEELRNALTDFRQSDHLQLLEPFRELFDAETGNFKNDTDNMSDTDSLRLSTRSLFLTFVFVTNLVSYATTLVEFLEVLLEVEARSPGNKIQWPFQLNNAVKVATSRDGTSVNPLEIGSDTIDDDDDDSSTTDSTSTADKTKKRPTKEEKRRKTEERRKTKYALDPDAERPRNALQRFLRTIGFAWAWQSSPEGLFALRALIMSQTGLGIFAGEQIVGFITRMGGTLIGLVLGMVAWYMGAGHGRGNPYGIVASTLFIAAPWIFLRLVAPQALSAPLIMIPVTVIFVVGYSWVDTHLPVLANSGWGYLTLPSPSFLVLIGFTAAFIISLFPRPQSAKKTVRRILAKSIDNSSELFMEEIKGFLLKARAHDNPIERGTDPEAGISPYQNAVSGPGAIEPQLVNARFEPGLRGPWPRAKYEGMVARVQELVGALALLSSSWLRMEGRWAKGLVDDTPFFEPNFIADALGVLSLCTHSLRDGQPMPPSLPLLERLATHGLHRTHHAGSRRQASAYESSDQVIRDALTVLPAGVENVRGDRSVRLNWKMLQDEQLAVYATATIALGHIVYKIDQIHAIVRSLVGERRFDALDDLARERAERDIEWLGKA</sequence>
<protein>
    <submittedName>
        <fullName evidence="1">Uncharacterized protein</fullName>
    </submittedName>
</protein>
<comment type="caution">
    <text evidence="1">The sequence shown here is derived from an EMBL/GenBank/DDBJ whole genome shotgun (WGS) entry which is preliminary data.</text>
</comment>
<dbReference type="Proteomes" id="UP001230649">
    <property type="component" value="Unassembled WGS sequence"/>
</dbReference>
<evidence type="ECO:0000313" key="2">
    <source>
        <dbReference type="Proteomes" id="UP001230649"/>
    </source>
</evidence>
<name>A0ACC2WGG0_9TREE</name>
<reference evidence="1" key="1">
    <citation type="submission" date="2023-04" db="EMBL/GenBank/DDBJ databases">
        <title>Draft Genome sequencing of Naganishia species isolated from polar environments using Oxford Nanopore Technology.</title>
        <authorList>
            <person name="Leo P."/>
            <person name="Venkateswaran K."/>
        </authorList>
    </citation>
    <scope>NUCLEOTIDE SEQUENCE</scope>
    <source>
        <strain evidence="1">MNA-CCFEE 5262</strain>
    </source>
</reference>
<proteinExistence type="predicted"/>
<gene>
    <name evidence="1" type="ORF">QFC20_002876</name>
</gene>
<accession>A0ACC2WGG0</accession>
<evidence type="ECO:0000313" key="1">
    <source>
        <dbReference type="EMBL" id="KAJ9110548.1"/>
    </source>
</evidence>